<keyword evidence="3" id="KW-1185">Reference proteome</keyword>
<dbReference type="PROSITE" id="PS51746">
    <property type="entry name" value="PPM_2"/>
    <property type="match status" value="1"/>
</dbReference>
<protein>
    <recommendedName>
        <fullName evidence="1">PPM-type phosphatase domain-containing protein</fullName>
    </recommendedName>
</protein>
<dbReference type="SUPFAM" id="SSF81606">
    <property type="entry name" value="PP2C-like"/>
    <property type="match status" value="1"/>
</dbReference>
<accession>A0A4Q0RXG3</accession>
<feature type="domain" description="PPM-type phosphatase" evidence="1">
    <location>
        <begin position="1"/>
        <end position="167"/>
    </location>
</feature>
<comment type="caution">
    <text evidence="2">The sequence shown here is derived from an EMBL/GenBank/DDBJ whole genome shotgun (WGS) entry which is preliminary data.</text>
</comment>
<evidence type="ECO:0000313" key="3">
    <source>
        <dbReference type="Proteomes" id="UP000289546"/>
    </source>
</evidence>
<dbReference type="CDD" id="cd00143">
    <property type="entry name" value="PP2Cc"/>
    <property type="match status" value="1"/>
</dbReference>
<dbReference type="Gene3D" id="3.60.40.10">
    <property type="entry name" value="PPM-type phosphatase domain"/>
    <property type="match status" value="1"/>
</dbReference>
<reference evidence="2 3" key="1">
    <citation type="submission" date="2015-04" db="EMBL/GenBank/DDBJ databases">
        <title>Comparative genomics of rhizobia nodulating Arachis hypogaea in China.</title>
        <authorList>
            <person name="Li Y."/>
        </authorList>
    </citation>
    <scope>NUCLEOTIDE SEQUENCE [LARGE SCALE GENOMIC DNA]</scope>
    <source>
        <strain evidence="2 3">CCBAU 51757</strain>
    </source>
</reference>
<evidence type="ECO:0000259" key="1">
    <source>
        <dbReference type="PROSITE" id="PS51746"/>
    </source>
</evidence>
<dbReference type="InterPro" id="IPR001932">
    <property type="entry name" value="PPM-type_phosphatase-like_dom"/>
</dbReference>
<sequence>MVRSEAACEEALHAANEHLYGLMREPTCLGMGTTIAGFVVQERAVLSFNVGDSRGYRFSRGCLVRVSQDDVPMAVDRRADRPRGITQCLGGSEFPLGIMPHVFAGPPFEVGECLMLCTDGLTEALDDSELAMLFRELAHPAAMVEKLVRQGISRGSRDNISVLVSVAVA</sequence>
<organism evidence="2 3">
    <name type="scientific">Bradyrhizobium nanningense</name>
    <dbReference type="NCBI Taxonomy" id="1325118"/>
    <lineage>
        <taxon>Bacteria</taxon>
        <taxon>Pseudomonadati</taxon>
        <taxon>Pseudomonadota</taxon>
        <taxon>Alphaproteobacteria</taxon>
        <taxon>Hyphomicrobiales</taxon>
        <taxon>Nitrobacteraceae</taxon>
        <taxon>Bradyrhizobium</taxon>
    </lineage>
</organism>
<gene>
    <name evidence="2" type="ORF">XH99_28960</name>
</gene>
<dbReference type="InterPro" id="IPR036457">
    <property type="entry name" value="PPM-type-like_dom_sf"/>
</dbReference>
<dbReference type="AlphaFoldDB" id="A0A4Q0RXG3"/>
<evidence type="ECO:0000313" key="2">
    <source>
        <dbReference type="EMBL" id="RXH24121.1"/>
    </source>
</evidence>
<dbReference type="EMBL" id="LBJQ01000089">
    <property type="protein sequence ID" value="RXH24121.1"/>
    <property type="molecule type" value="Genomic_DNA"/>
</dbReference>
<proteinExistence type="predicted"/>
<dbReference type="Proteomes" id="UP000289546">
    <property type="component" value="Unassembled WGS sequence"/>
</dbReference>
<name>A0A4Q0RXG3_9BRAD</name>